<dbReference type="PATRIC" id="fig|1341683.3.peg.142"/>
<evidence type="ECO:0000259" key="4">
    <source>
        <dbReference type="Pfam" id="PF21302"/>
    </source>
</evidence>
<feature type="domain" description="23S rRNA (guanine(745)-N(1))-methyltransferase N-terminal" evidence="4">
    <location>
        <begin position="5"/>
        <end position="47"/>
    </location>
</feature>
<dbReference type="PIRSF" id="PIRSF018249">
    <property type="entry name" value="MyrA_prd"/>
    <property type="match status" value="1"/>
</dbReference>
<dbReference type="CDD" id="cd02440">
    <property type="entry name" value="AdoMet_MTases"/>
    <property type="match status" value="1"/>
</dbReference>
<proteinExistence type="predicted"/>
<keyword evidence="6" id="KW-1185">Reference proteome</keyword>
<accession>V2VZ49</accession>
<keyword evidence="1" id="KW-0862">Zinc</keyword>
<feature type="binding site" evidence="1">
    <location>
        <position position="6"/>
    </location>
    <ligand>
        <name>Zn(2+)</name>
        <dbReference type="ChEBI" id="CHEBI:29105"/>
    </ligand>
</feature>
<feature type="binding site" evidence="1">
    <location>
        <position position="9"/>
    </location>
    <ligand>
        <name>Zn(2+)</name>
        <dbReference type="ChEBI" id="CHEBI:29105"/>
    </ligand>
</feature>
<dbReference type="Pfam" id="PF08241">
    <property type="entry name" value="Methyltransf_11"/>
    <property type="match status" value="1"/>
</dbReference>
<feature type="binding site" evidence="2">
    <location>
        <position position="68"/>
    </location>
    <ligand>
        <name>S-adenosyl-L-methionine</name>
        <dbReference type="ChEBI" id="CHEBI:59789"/>
    </ligand>
</feature>
<dbReference type="STRING" id="396323.VH98_07990"/>
<dbReference type="PANTHER" id="PTHR43460">
    <property type="entry name" value="METHYLTRANSFERASE"/>
    <property type="match status" value="1"/>
</dbReference>
<comment type="caution">
    <text evidence="5">The sequence shown here is derived from an EMBL/GenBank/DDBJ whole genome shotgun (WGS) entry which is preliminary data.</text>
</comment>
<dbReference type="InterPro" id="IPR016718">
    <property type="entry name" value="rRNA_m1G-MeTrfase_A_prd"/>
</dbReference>
<dbReference type="GO" id="GO:0046872">
    <property type="term" value="F:metal ion binding"/>
    <property type="evidence" value="ECO:0007669"/>
    <property type="project" value="UniProtKB-KW"/>
</dbReference>
<feature type="binding site" evidence="2">
    <location>
        <position position="179"/>
    </location>
    <ligand>
        <name>S-adenosyl-L-methionine</name>
        <dbReference type="ChEBI" id="CHEBI:59789"/>
    </ligand>
</feature>
<dbReference type="SUPFAM" id="SSF53335">
    <property type="entry name" value="S-adenosyl-L-methionine-dependent methyltransferases"/>
    <property type="match status" value="1"/>
</dbReference>
<feature type="binding site" evidence="2">
    <location>
        <begin position="94"/>
        <end position="95"/>
    </location>
    <ligand>
        <name>S-adenosyl-L-methionine</name>
        <dbReference type="ChEBI" id="CHEBI:59789"/>
    </ligand>
</feature>
<evidence type="ECO:0000313" key="5">
    <source>
        <dbReference type="EMBL" id="ESK53034.1"/>
    </source>
</evidence>
<gene>
    <name evidence="5" type="ORF">P255_00144</name>
</gene>
<dbReference type="GO" id="GO:0008757">
    <property type="term" value="F:S-adenosylmethionine-dependent methyltransferase activity"/>
    <property type="evidence" value="ECO:0007669"/>
    <property type="project" value="InterPro"/>
</dbReference>
<dbReference type="AlphaFoldDB" id="V2VZ49"/>
<sequence length="270" mass="30338">MQLLMCPVCRDSLTLDARTWRCPQGHSFDLAKQGYVNLHVVQHKHSKQPGDTPEAVDARRAFLSAGFYAPLRQAVEQVLQRYQPKTLLDIGCGEGYYTSAMQAHVEQCVGVDIAKSAVQRAAKLNQDVTWVVGTGAVLPVLDQSIDFCTSLFSPIPQQEILRVLKQEGLCLVVTPAPRHLYDLRVALFEQVNLHEPEKFVAQLSENFELIDAPVVEAKLSLQQQDITNLLAMTPYAYKAKLEKRQALEQRDSLQVTACFQLYLFKKKAVI</sequence>
<dbReference type="InterPro" id="IPR029063">
    <property type="entry name" value="SAM-dependent_MTases_sf"/>
</dbReference>
<reference evidence="5 6" key="1">
    <citation type="submission" date="2013-10" db="EMBL/GenBank/DDBJ databases">
        <title>The Genome Sequence of Acinetobacter brisouii CIP 110357.</title>
        <authorList>
            <consortium name="The Broad Institute Genomics Platform"/>
            <consortium name="The Broad Institute Genome Sequencing Center for Infectious Disease"/>
            <person name="Cerqueira G."/>
            <person name="Feldgarden M."/>
            <person name="Courvalin P."/>
            <person name="Grillot-Courvalin C."/>
            <person name="Clermont D."/>
            <person name="Rocha E."/>
            <person name="Yoon E.-J."/>
            <person name="Nemec A."/>
            <person name="Young S.K."/>
            <person name="Zeng Q."/>
            <person name="Gargeya S."/>
            <person name="Fitzgerald M."/>
            <person name="Abouelleil A."/>
            <person name="Alvarado L."/>
            <person name="Berlin A.M."/>
            <person name="Chapman S.B."/>
            <person name="Gainer-Dewar J."/>
            <person name="Goldberg J."/>
            <person name="Gnerre S."/>
            <person name="Griggs A."/>
            <person name="Gujja S."/>
            <person name="Hansen M."/>
            <person name="Howarth C."/>
            <person name="Imamovic A."/>
            <person name="Ireland A."/>
            <person name="Larimer J."/>
            <person name="McCowan C."/>
            <person name="Murphy C."/>
            <person name="Pearson M."/>
            <person name="Poon T.W."/>
            <person name="Priest M."/>
            <person name="Roberts A."/>
            <person name="Saif S."/>
            <person name="Shea T."/>
            <person name="Sykes S."/>
            <person name="Wortman J."/>
            <person name="Nusbaum C."/>
            <person name="Birren B."/>
        </authorList>
    </citation>
    <scope>NUCLEOTIDE SEQUENCE [LARGE SCALE GENOMIC DNA]</scope>
    <source>
        <strain evidence="5 6">CIP 110357</strain>
    </source>
</reference>
<feature type="domain" description="Methyltransferase type 11" evidence="3">
    <location>
        <begin position="88"/>
        <end position="171"/>
    </location>
</feature>
<dbReference type="HOGENOM" id="CLU_050931_0_0_6"/>
<protein>
    <submittedName>
        <fullName evidence="5">Uncharacterized protein</fullName>
    </submittedName>
</protein>
<dbReference type="EMBL" id="AYEU01000001">
    <property type="protein sequence ID" value="ESK53034.1"/>
    <property type="molecule type" value="Genomic_DNA"/>
</dbReference>
<dbReference type="Pfam" id="PF21302">
    <property type="entry name" value="Zn_ribbon_RlmA"/>
    <property type="match status" value="1"/>
</dbReference>
<feature type="binding site" evidence="1">
    <location>
        <position position="26"/>
    </location>
    <ligand>
        <name>Zn(2+)</name>
        <dbReference type="ChEBI" id="CHEBI:29105"/>
    </ligand>
</feature>
<evidence type="ECO:0000256" key="1">
    <source>
        <dbReference type="PIRSR" id="PIRSR018249-1"/>
    </source>
</evidence>
<dbReference type="RefSeq" id="WP_004899001.1">
    <property type="nucleotide sequence ID" value="NZ_BBTI01000003.1"/>
</dbReference>
<organism evidence="5 6">
    <name type="scientific">Acinetobacter brisouii CIP 110357</name>
    <dbReference type="NCBI Taxonomy" id="1341683"/>
    <lineage>
        <taxon>Bacteria</taxon>
        <taxon>Pseudomonadati</taxon>
        <taxon>Pseudomonadota</taxon>
        <taxon>Gammaproteobacteria</taxon>
        <taxon>Moraxellales</taxon>
        <taxon>Moraxellaceae</taxon>
        <taxon>Acinetobacter</taxon>
    </lineage>
</organism>
<dbReference type="InterPro" id="IPR048647">
    <property type="entry name" value="RlmA_N"/>
</dbReference>
<keyword evidence="1" id="KW-0479">Metal-binding</keyword>
<dbReference type="Gene3D" id="3.40.50.150">
    <property type="entry name" value="Vaccinia Virus protein VP39"/>
    <property type="match status" value="1"/>
</dbReference>
<dbReference type="OrthoDB" id="108476at2"/>
<name>V2VZ49_9GAMM</name>
<dbReference type="Proteomes" id="UP000018418">
    <property type="component" value="Unassembled WGS sequence"/>
</dbReference>
<dbReference type="InterPro" id="IPR013216">
    <property type="entry name" value="Methyltransf_11"/>
</dbReference>
<feature type="binding site" evidence="1">
    <location>
        <position position="22"/>
    </location>
    <ligand>
        <name>Zn(2+)</name>
        <dbReference type="ChEBI" id="CHEBI:29105"/>
    </ligand>
</feature>
<evidence type="ECO:0000256" key="2">
    <source>
        <dbReference type="PIRSR" id="PIRSR018249-2"/>
    </source>
</evidence>
<keyword evidence="2" id="KW-0949">S-adenosyl-L-methionine</keyword>
<evidence type="ECO:0000259" key="3">
    <source>
        <dbReference type="Pfam" id="PF08241"/>
    </source>
</evidence>
<dbReference type="InterPro" id="IPR052939">
    <property type="entry name" value="23S_rRNA_MeTrnsfrase_RlmA"/>
</dbReference>
<evidence type="ECO:0000313" key="6">
    <source>
        <dbReference type="Proteomes" id="UP000018418"/>
    </source>
</evidence>
<dbReference type="PANTHER" id="PTHR43460:SF1">
    <property type="entry name" value="METHYLTRANSFERASE TYPE 11 DOMAIN-CONTAINING PROTEIN"/>
    <property type="match status" value="1"/>
</dbReference>